<dbReference type="GO" id="GO:0030490">
    <property type="term" value="P:maturation of SSU-rRNA"/>
    <property type="evidence" value="ECO:0007669"/>
    <property type="project" value="TreeGrafter"/>
</dbReference>
<keyword evidence="13" id="KW-1185">Reference proteome</keyword>
<organism evidence="12 13">
    <name type="scientific">Microthyrium microscopicum</name>
    <dbReference type="NCBI Taxonomy" id="703497"/>
    <lineage>
        <taxon>Eukaryota</taxon>
        <taxon>Fungi</taxon>
        <taxon>Dikarya</taxon>
        <taxon>Ascomycota</taxon>
        <taxon>Pezizomycotina</taxon>
        <taxon>Dothideomycetes</taxon>
        <taxon>Dothideomycetes incertae sedis</taxon>
        <taxon>Microthyriales</taxon>
        <taxon>Microthyriaceae</taxon>
        <taxon>Microthyrium</taxon>
    </lineage>
</organism>
<feature type="compositionally biased region" description="Acidic residues" evidence="9">
    <location>
        <begin position="248"/>
        <end position="257"/>
    </location>
</feature>
<dbReference type="PIRSF" id="PIRSF037125">
    <property type="entry name" value="D-site_20S_pre-rRNA_nuclease"/>
    <property type="match status" value="1"/>
</dbReference>
<dbReference type="GO" id="GO:0046872">
    <property type="term" value="F:metal ion binding"/>
    <property type="evidence" value="ECO:0007669"/>
    <property type="project" value="UniProtKB-UniRule"/>
</dbReference>
<dbReference type="EMBL" id="MU004240">
    <property type="protein sequence ID" value="KAF2665719.1"/>
    <property type="molecule type" value="Genomic_DNA"/>
</dbReference>
<accession>A0A6A6U067</accession>
<feature type="binding site" evidence="8">
    <location>
        <position position="330"/>
    </location>
    <ligand>
        <name>Zn(2+)</name>
        <dbReference type="ChEBI" id="CHEBI:29105"/>
    </ligand>
</feature>
<evidence type="ECO:0000256" key="6">
    <source>
        <dbReference type="ARBA" id="ARBA00023242"/>
    </source>
</evidence>
<feature type="binding site" evidence="8">
    <location>
        <position position="345"/>
    </location>
    <ligand>
        <name>Zn(2+)</name>
        <dbReference type="ChEBI" id="CHEBI:29105"/>
    </ligand>
</feature>
<dbReference type="InterPro" id="IPR033411">
    <property type="entry name" value="Ribonuclease_PIN"/>
</dbReference>
<evidence type="ECO:0000256" key="5">
    <source>
        <dbReference type="ARBA" id="ARBA00022833"/>
    </source>
</evidence>
<dbReference type="InterPro" id="IPR039907">
    <property type="entry name" value="NOB1"/>
</dbReference>
<evidence type="ECO:0000256" key="3">
    <source>
        <dbReference type="ARBA" id="ARBA00022723"/>
    </source>
</evidence>
<gene>
    <name evidence="12" type="ORF">BT63DRAFT_482629</name>
</gene>
<comment type="function">
    <text evidence="7">Required for the synthesis of 40S ribosome subunits. Has a role in processing 20S pre-rRNA into the mature 18S rRNA, where it is required for cleavage at the 3' end of the mature 18S rRNA (D-site). Accompanies the 20S pre-rRNA from the nucleus to the cytoplasm.</text>
</comment>
<dbReference type="Pfam" id="PF17146">
    <property type="entry name" value="PIN_6"/>
    <property type="match status" value="1"/>
</dbReference>
<dbReference type="Gene3D" id="3.40.50.1010">
    <property type="entry name" value="5'-nuclease"/>
    <property type="match status" value="1"/>
</dbReference>
<dbReference type="Proteomes" id="UP000799302">
    <property type="component" value="Unassembled WGS sequence"/>
</dbReference>
<dbReference type="AlphaFoldDB" id="A0A6A6U067"/>
<comment type="subcellular location">
    <subcellularLocation>
        <location evidence="7">Nucleus</location>
        <location evidence="7">Nucleolus</location>
    </subcellularLocation>
</comment>
<keyword evidence="6 7" id="KW-0539">Nucleus</keyword>
<evidence type="ECO:0000313" key="12">
    <source>
        <dbReference type="EMBL" id="KAF2665719.1"/>
    </source>
</evidence>
<evidence type="ECO:0000313" key="13">
    <source>
        <dbReference type="Proteomes" id="UP000799302"/>
    </source>
</evidence>
<dbReference type="InterPro" id="IPR017117">
    <property type="entry name" value="Nob1_euk"/>
</dbReference>
<dbReference type="CDD" id="cd09876">
    <property type="entry name" value="PIN_Nob1-like"/>
    <property type="match status" value="1"/>
</dbReference>
<feature type="region of interest" description="Disordered" evidence="9">
    <location>
        <begin position="115"/>
        <end position="183"/>
    </location>
</feature>
<dbReference type="GO" id="GO:0016787">
    <property type="term" value="F:hydrolase activity"/>
    <property type="evidence" value="ECO:0007669"/>
    <property type="project" value="UniProtKB-KW"/>
</dbReference>
<evidence type="ECO:0000256" key="4">
    <source>
        <dbReference type="ARBA" id="ARBA00022801"/>
    </source>
</evidence>
<evidence type="ECO:0000256" key="2">
    <source>
        <dbReference type="ARBA" id="ARBA00022722"/>
    </source>
</evidence>
<feature type="region of interest" description="Disordered" evidence="9">
    <location>
        <begin position="219"/>
        <end position="283"/>
    </location>
</feature>
<feature type="domain" description="Ribonuclease PIN" evidence="11">
    <location>
        <begin position="13"/>
        <end position="104"/>
    </location>
</feature>
<comment type="similarity">
    <text evidence="1 7">Belongs to the NOB1 family.</text>
</comment>
<evidence type="ECO:0000259" key="10">
    <source>
        <dbReference type="Pfam" id="PF08772"/>
    </source>
</evidence>
<feature type="domain" description="Nin one binding (NOB1) Zn-ribbon-like" evidence="10">
    <location>
        <begin position="317"/>
        <end position="388"/>
    </location>
</feature>
<dbReference type="GO" id="GO:0030688">
    <property type="term" value="C:preribosome, small subunit precursor"/>
    <property type="evidence" value="ECO:0007669"/>
    <property type="project" value="TreeGrafter"/>
</dbReference>
<feature type="binding site" evidence="8">
    <location>
        <position position="327"/>
    </location>
    <ligand>
        <name>Zn(2+)</name>
        <dbReference type="ChEBI" id="CHEBI:29105"/>
    </ligand>
</feature>
<dbReference type="GO" id="GO:0005737">
    <property type="term" value="C:cytoplasm"/>
    <property type="evidence" value="ECO:0007669"/>
    <property type="project" value="UniProtKB-ARBA"/>
</dbReference>
<evidence type="ECO:0000259" key="11">
    <source>
        <dbReference type="Pfam" id="PF17146"/>
    </source>
</evidence>
<keyword evidence="3 7" id="KW-0479">Metal-binding</keyword>
<feature type="binding site" evidence="8">
    <location>
        <position position="342"/>
    </location>
    <ligand>
        <name>Zn(2+)</name>
        <dbReference type="ChEBI" id="CHEBI:29105"/>
    </ligand>
</feature>
<reference evidence="12" key="1">
    <citation type="journal article" date="2020" name="Stud. Mycol.">
        <title>101 Dothideomycetes genomes: a test case for predicting lifestyles and emergence of pathogens.</title>
        <authorList>
            <person name="Haridas S."/>
            <person name="Albert R."/>
            <person name="Binder M."/>
            <person name="Bloem J."/>
            <person name="Labutti K."/>
            <person name="Salamov A."/>
            <person name="Andreopoulos B."/>
            <person name="Baker S."/>
            <person name="Barry K."/>
            <person name="Bills G."/>
            <person name="Bluhm B."/>
            <person name="Cannon C."/>
            <person name="Castanera R."/>
            <person name="Culley D."/>
            <person name="Daum C."/>
            <person name="Ezra D."/>
            <person name="Gonzalez J."/>
            <person name="Henrissat B."/>
            <person name="Kuo A."/>
            <person name="Liang C."/>
            <person name="Lipzen A."/>
            <person name="Lutzoni F."/>
            <person name="Magnuson J."/>
            <person name="Mondo S."/>
            <person name="Nolan M."/>
            <person name="Ohm R."/>
            <person name="Pangilinan J."/>
            <person name="Park H.-J."/>
            <person name="Ramirez L."/>
            <person name="Alfaro M."/>
            <person name="Sun H."/>
            <person name="Tritt A."/>
            <person name="Yoshinaga Y."/>
            <person name="Zwiers L.-H."/>
            <person name="Turgeon B."/>
            <person name="Goodwin S."/>
            <person name="Spatafora J."/>
            <person name="Crous P."/>
            <person name="Grigoriev I."/>
        </authorList>
    </citation>
    <scope>NUCLEOTIDE SEQUENCE</scope>
    <source>
        <strain evidence="12">CBS 115976</strain>
    </source>
</reference>
<dbReference type="PANTHER" id="PTHR12814">
    <property type="entry name" value="RNA-BINDING PROTEIN NOB1"/>
    <property type="match status" value="1"/>
</dbReference>
<keyword evidence="4" id="KW-0378">Hydrolase</keyword>
<evidence type="ECO:0000256" key="7">
    <source>
        <dbReference type="PIRNR" id="PIRNR037125"/>
    </source>
</evidence>
<keyword evidence="2" id="KW-0540">Nuclease</keyword>
<protein>
    <recommendedName>
        <fullName evidence="7">20S-pre-rRNA D-site endonuclease NOB1</fullName>
    </recommendedName>
</protein>
<keyword evidence="5 7" id="KW-0862">Zinc</keyword>
<dbReference type="PANTHER" id="PTHR12814:SF2">
    <property type="entry name" value="RNA-BINDING PROTEIN NOB1"/>
    <property type="match status" value="1"/>
</dbReference>
<name>A0A6A6U067_9PEZI</name>
<dbReference type="InterPro" id="IPR014881">
    <property type="entry name" value="NOB1_Zn-bd"/>
</dbReference>
<dbReference type="SUPFAM" id="SSF144206">
    <property type="entry name" value="NOB1 zinc finger-like"/>
    <property type="match status" value="1"/>
</dbReference>
<evidence type="ECO:0000256" key="9">
    <source>
        <dbReference type="SAM" id="MobiDB-lite"/>
    </source>
</evidence>
<dbReference type="GO" id="GO:0004521">
    <property type="term" value="F:RNA endonuclease activity"/>
    <property type="evidence" value="ECO:0007669"/>
    <property type="project" value="UniProtKB-UniRule"/>
</dbReference>
<dbReference type="FunFam" id="3.40.50.1010:FF:000020">
    <property type="entry name" value="20S-pre-rRNA D-site endonuclease NOB1"/>
    <property type="match status" value="1"/>
</dbReference>
<sequence>MASEPTPKPVHTIIIDTGPIIKSEPSVSSLLQQCEEIVTIPAVVDEIRDAATRARFQTTLQPFLKIRSPRPESIKIVSDFARKTGDLAVLSRPDTHLLALAYEIECERNEGNWRLRSIPGQKRTNGPPPAPKEAASIEKQAEDTTSLGDDQTKAEATDSALSGVKEVHKIPEESPFTVDPTAGTIEPESAQQAEPIAFGTEEQVAKNSQASIEVPAIDSAAQETTEASVEIAEPLESLGISADTNDPQPEEDDEDSDGGWITPSNIKRKQLLENSPAASRGPEPKSIQVAMITTDFAMQNVLLQMNLNLLSPNLQRIKHIKSHILRCHACFKLERDLTRQFCGHCGGLTLNRVSCSTNANGEFTLHLKKNYQWNTRGNVYSVPKPVAGASNMRVKGGGKGGWGNGLVLSEDQKEYVRAVAEQKRVKGKDLMDEDYLPSLLTGERAKGGKLQVGAGRNVNSRKKR</sequence>
<dbReference type="OrthoDB" id="446759at2759"/>
<evidence type="ECO:0000256" key="8">
    <source>
        <dbReference type="PIRSR" id="PIRSR037125-1"/>
    </source>
</evidence>
<dbReference type="GO" id="GO:0005730">
    <property type="term" value="C:nucleolus"/>
    <property type="evidence" value="ECO:0007669"/>
    <property type="project" value="UniProtKB-SubCell"/>
</dbReference>
<evidence type="ECO:0000256" key="1">
    <source>
        <dbReference type="ARBA" id="ARBA00005858"/>
    </source>
</evidence>
<dbReference type="InterPro" id="IPR036283">
    <property type="entry name" value="NOB1_Zf-like_sf"/>
</dbReference>
<dbReference type="Pfam" id="PF08772">
    <property type="entry name" value="Zn_ribbon_NOB1"/>
    <property type="match status" value="1"/>
</dbReference>
<proteinExistence type="inferred from homology"/>
<dbReference type="Gene3D" id="6.20.210.10">
    <property type="entry name" value="Nin one binding (NOB1), Zn-ribbon-like"/>
    <property type="match status" value="1"/>
</dbReference>